<sequence>TIRGSSDLEEKHRRDMKAMNDKLDKLLRVQQKQVNFLSEEETFQVQDGKTLQSEEVSYVQNQGGYNKGFNNFKQNNPNLSYRSTNVANPQDQLPPPGFAQQQQQASTTLDSDLKNMHQQILQGQATGAMDLAKKMAEIHNKVDCTFNDLNIKIEALTSKVRYMEGQTGSTSAPKVTRRPGKSIQNPKEYVTAHAITICHDRELPTRHAPNSITRDSVDKDGEDYCQNKVLAKKVTEEPILDRDSHKYVKDMITERIKEVQGKVVLSHECSAIIQTKIIPKKLGDPGSFTLPCSLGPLSFSKCLCDLGASISLMPLSVAKRLGDKCKELSEVDFGSECRAVYLTTEQYTRPCLWTLIMPGDHSTAMLAATEGMRSSTHAELKPKLSKEILQWPGRNHRRTLMITSAPSSTE</sequence>
<gene>
    <name evidence="2" type="ORF">ISN45_Un51g000010</name>
</gene>
<proteinExistence type="predicted"/>
<organism evidence="2 3">
    <name type="scientific">Arabidopsis thaliana x Arabidopsis arenosa</name>
    <dbReference type="NCBI Taxonomy" id="1240361"/>
    <lineage>
        <taxon>Eukaryota</taxon>
        <taxon>Viridiplantae</taxon>
        <taxon>Streptophyta</taxon>
        <taxon>Embryophyta</taxon>
        <taxon>Tracheophyta</taxon>
        <taxon>Spermatophyta</taxon>
        <taxon>Magnoliopsida</taxon>
        <taxon>eudicotyledons</taxon>
        <taxon>Gunneridae</taxon>
        <taxon>Pentapetalae</taxon>
        <taxon>rosids</taxon>
        <taxon>malvids</taxon>
        <taxon>Brassicales</taxon>
        <taxon>Brassicaceae</taxon>
        <taxon>Camelineae</taxon>
        <taxon>Arabidopsis</taxon>
    </lineage>
</organism>
<dbReference type="AlphaFoldDB" id="A0A8T1XCF0"/>
<keyword evidence="1" id="KW-0175">Coiled coil</keyword>
<reference evidence="2 3" key="1">
    <citation type="submission" date="2020-12" db="EMBL/GenBank/DDBJ databases">
        <title>Concerted genomic and epigenomic changes stabilize Arabidopsis allopolyploids.</title>
        <authorList>
            <person name="Chen Z."/>
        </authorList>
    </citation>
    <scope>NUCLEOTIDE SEQUENCE [LARGE SCALE GENOMIC DNA]</scope>
    <source>
        <strain evidence="2">Allo738</strain>
        <tissue evidence="2">Leaf</tissue>
    </source>
</reference>
<evidence type="ECO:0000313" key="2">
    <source>
        <dbReference type="EMBL" id="KAG7530161.1"/>
    </source>
</evidence>
<accession>A0A8T1XCF0</accession>
<feature type="non-terminal residue" evidence="2">
    <location>
        <position position="410"/>
    </location>
</feature>
<feature type="coiled-coil region" evidence="1">
    <location>
        <begin position="9"/>
        <end position="40"/>
    </location>
</feature>
<dbReference type="EMBL" id="JAEFBK010000051">
    <property type="protein sequence ID" value="KAG7530161.1"/>
    <property type="molecule type" value="Genomic_DNA"/>
</dbReference>
<dbReference type="PANTHER" id="PTHR33067">
    <property type="entry name" value="RNA-DIRECTED DNA POLYMERASE-RELATED"/>
    <property type="match status" value="1"/>
</dbReference>
<name>A0A8T1XCF0_9BRAS</name>
<feature type="non-terminal residue" evidence="2">
    <location>
        <position position="1"/>
    </location>
</feature>
<protein>
    <submittedName>
        <fullName evidence="2">Uncharacterized protein</fullName>
    </submittedName>
</protein>
<evidence type="ECO:0000256" key="1">
    <source>
        <dbReference type="SAM" id="Coils"/>
    </source>
</evidence>
<keyword evidence="3" id="KW-1185">Reference proteome</keyword>
<comment type="caution">
    <text evidence="2">The sequence shown here is derived from an EMBL/GenBank/DDBJ whole genome shotgun (WGS) entry which is preliminary data.</text>
</comment>
<dbReference type="Proteomes" id="UP000694240">
    <property type="component" value="Unassembled WGS sequence"/>
</dbReference>
<evidence type="ECO:0000313" key="3">
    <source>
        <dbReference type="Proteomes" id="UP000694240"/>
    </source>
</evidence>